<name>A0A6J4KKR8_9HYPH</name>
<evidence type="ECO:0000313" key="2">
    <source>
        <dbReference type="EMBL" id="CAA9308840.1"/>
    </source>
</evidence>
<accession>A0A6J4KKR8</accession>
<feature type="non-terminal residue" evidence="2">
    <location>
        <position position="1"/>
    </location>
</feature>
<dbReference type="AlphaFoldDB" id="A0A6J4KKR8"/>
<feature type="compositionally biased region" description="Basic and acidic residues" evidence="1">
    <location>
        <begin position="71"/>
        <end position="83"/>
    </location>
</feature>
<organism evidence="2">
    <name type="scientific">uncultured Microvirga sp</name>
    <dbReference type="NCBI Taxonomy" id="412392"/>
    <lineage>
        <taxon>Bacteria</taxon>
        <taxon>Pseudomonadati</taxon>
        <taxon>Pseudomonadota</taxon>
        <taxon>Alphaproteobacteria</taxon>
        <taxon>Hyphomicrobiales</taxon>
        <taxon>Methylobacteriaceae</taxon>
        <taxon>Microvirga</taxon>
        <taxon>environmental samples</taxon>
    </lineage>
</organism>
<proteinExistence type="predicted"/>
<feature type="region of interest" description="Disordered" evidence="1">
    <location>
        <begin position="67"/>
        <end position="92"/>
    </location>
</feature>
<dbReference type="EMBL" id="CADCUC010000061">
    <property type="protein sequence ID" value="CAA9308840.1"/>
    <property type="molecule type" value="Genomic_DNA"/>
</dbReference>
<sequence length="92" mass="10039">ERHLRAQARGVVEPRRSADLRGHGAGHGRRLGAGGCALRFRKRLAAGRDGSDVPADGRLPRRALAELARLPSRERRPVHRGGERMQPAADPL</sequence>
<protein>
    <submittedName>
        <fullName evidence="2">Uncharacterized protein</fullName>
    </submittedName>
</protein>
<gene>
    <name evidence="2" type="ORF">AVDCRST_MAG90-440</name>
</gene>
<feature type="non-terminal residue" evidence="2">
    <location>
        <position position="92"/>
    </location>
</feature>
<feature type="compositionally biased region" description="Basic and acidic residues" evidence="1">
    <location>
        <begin position="12"/>
        <end position="22"/>
    </location>
</feature>
<evidence type="ECO:0000256" key="1">
    <source>
        <dbReference type="SAM" id="MobiDB-lite"/>
    </source>
</evidence>
<feature type="region of interest" description="Disordered" evidence="1">
    <location>
        <begin position="1"/>
        <end position="32"/>
    </location>
</feature>
<reference evidence="2" key="1">
    <citation type="submission" date="2020-02" db="EMBL/GenBank/DDBJ databases">
        <authorList>
            <person name="Meier V. D."/>
        </authorList>
    </citation>
    <scope>NUCLEOTIDE SEQUENCE</scope>
    <source>
        <strain evidence="2">AVDCRST_MAG90</strain>
    </source>
</reference>